<proteinExistence type="predicted"/>
<gene>
    <name evidence="1" type="ORF">EA660_04750</name>
</gene>
<reference evidence="1 2" key="1">
    <citation type="submission" date="2019-02" db="EMBL/GenBank/DDBJ databases">
        <title>WGS of Pseudoxanthomonas species novum from clinical isolates.</title>
        <authorList>
            <person name="Bernier A.-M."/>
            <person name="Bernard K."/>
            <person name="Vachon A."/>
        </authorList>
    </citation>
    <scope>NUCLEOTIDE SEQUENCE [LARGE SCALE GENOMIC DNA]</scope>
    <source>
        <strain evidence="1 2">NML171200</strain>
    </source>
</reference>
<comment type="caution">
    <text evidence="1">The sequence shown here is derived from an EMBL/GenBank/DDBJ whole genome shotgun (WGS) entry which is preliminary data.</text>
</comment>
<dbReference type="OrthoDB" id="10006547at2"/>
<accession>A0A4Q8LDA7</accession>
<sequence length="213" mass="23883">MKTRYFIAPIGSPLHIELDRLSKVRKAAAAKIRAFLKAEGCSQIYGTSPETYLFDFQTMDQVDLVKWAKVEVRRRGFKTIYFRPKRNTPEGKALAARINALPQCPALGSALNVIPGLREGTPMAMDGSHVYFPTLRYYNPKSKLAVVTVPVIEVEAKTLAAYAKQAASKKRHSWNTYMDAALWQPPEWLTEAKEWEVLKAIDEDGDATGVQHG</sequence>
<dbReference type="AlphaFoldDB" id="A0A4Q8LDA7"/>
<evidence type="ECO:0000313" key="2">
    <source>
        <dbReference type="Proteomes" id="UP000292627"/>
    </source>
</evidence>
<protein>
    <submittedName>
        <fullName evidence="1">Uncharacterized protein</fullName>
    </submittedName>
</protein>
<dbReference type="EMBL" id="SHMC01000002">
    <property type="protein sequence ID" value="TAA26545.1"/>
    <property type="molecule type" value="Genomic_DNA"/>
</dbReference>
<dbReference type="RefSeq" id="WP_130550420.1">
    <property type="nucleotide sequence ID" value="NZ_SHMC01000002.1"/>
</dbReference>
<name>A0A4Q8LDA7_9GAMM</name>
<evidence type="ECO:0000313" key="1">
    <source>
        <dbReference type="EMBL" id="TAA26545.1"/>
    </source>
</evidence>
<organism evidence="1 2">
    <name type="scientific">Pseudoxanthomonas winnipegensis</name>
    <dbReference type="NCBI Taxonomy" id="2480810"/>
    <lineage>
        <taxon>Bacteria</taxon>
        <taxon>Pseudomonadati</taxon>
        <taxon>Pseudomonadota</taxon>
        <taxon>Gammaproteobacteria</taxon>
        <taxon>Lysobacterales</taxon>
        <taxon>Lysobacteraceae</taxon>
        <taxon>Pseudoxanthomonas</taxon>
    </lineage>
</organism>
<dbReference type="Proteomes" id="UP000292627">
    <property type="component" value="Unassembled WGS sequence"/>
</dbReference>